<keyword evidence="8" id="KW-0496">Mitochondrion</keyword>
<dbReference type="SUPFAM" id="SSF52343">
    <property type="entry name" value="Ferredoxin reductase-like, C-terminal NADP-linked domain"/>
    <property type="match status" value="1"/>
</dbReference>
<feature type="binding site" evidence="10">
    <location>
        <position position="282"/>
    </location>
    <ligand>
        <name>FAD</name>
        <dbReference type="ChEBI" id="CHEBI:57692"/>
    </ligand>
</feature>
<dbReference type="InterPro" id="IPR039261">
    <property type="entry name" value="FNR_nucleotide-bd"/>
</dbReference>
<evidence type="ECO:0000256" key="9">
    <source>
        <dbReference type="ARBA" id="ARBA00023136"/>
    </source>
</evidence>
<dbReference type="HOGENOM" id="CLU_555744_0_0_1"/>
<feature type="binding site" evidence="10">
    <location>
        <position position="274"/>
    </location>
    <ligand>
        <name>FAD</name>
        <dbReference type="ChEBI" id="CHEBI:57692"/>
    </ligand>
</feature>
<keyword evidence="4 10" id="KW-0285">Flavoprotein</keyword>
<dbReference type="GO" id="GO:0016491">
    <property type="term" value="F:oxidoreductase activity"/>
    <property type="evidence" value="ECO:0007669"/>
    <property type="project" value="UniProtKB-KW"/>
</dbReference>
<dbReference type="Gene3D" id="3.40.50.80">
    <property type="entry name" value="Nucleotide-binding domain of ferredoxin-NADP reductase (FNR) module"/>
    <property type="match status" value="1"/>
</dbReference>
<feature type="domain" description="FAD-binding FR-type" evidence="11">
    <location>
        <begin position="167"/>
        <end position="306"/>
    </location>
</feature>
<dbReference type="InterPro" id="IPR001834">
    <property type="entry name" value="CBR-like"/>
</dbReference>
<gene>
    <name evidence="12" type="primary">Piso0_000904</name>
    <name evidence="12" type="ORF">GNLVRS01_PISO0D06647g</name>
</gene>
<dbReference type="FunCoup" id="G8YQD5">
    <property type="interactions" value="61"/>
</dbReference>
<sequence length="539" mass="62755">MISSLYRSRSSPRQLQRLCSITRTVPKLIRFSSNHNGKKEENDELISKKDKEDQIQFDNIKSKSSSASPAPFDATNNHIADYLSKDKKPYVPKLKHERLTYDYPGLPNQDDFTTVNNSLHQKTNSRWARYFPKILTVVVGIWGAYTIKVWFFQPEEGAKSQNILDQDSFHKFRITYKEKIDEEHYLIELVPKYTNWQYSYLNGYNEKCLWNGDRIWSVEIKQPEIMVVRSYTPLPLYFMKSEYTRSGEKKPLLKVINNENNDYDKNGTMCIYVKRYKDGEVSKYITSREVGDELEIRGPQIEYKFPFHPLNKFYSRPIFKDLPSKMEPSPNIDKIKRDHNLPDYDNMVFYAAGTGISPVLQVLFSRNPYRGFVEVHYSAKTPGELGPIERFLFFLEKLDRIKLYCHYDNDPSNPRLDAKCLKVPESPSYTSPLRSSKEKDQIQSSSAYFIRNQIISDKESDKNSELEEKANRTYFRNAIEEASVTSKWKKRDPSLAIVCGPDGYINYLAGTHDDITKSQGPVTGLLGKKGWDNSNVYKL</sequence>
<keyword evidence="5" id="KW-1000">Mitochondrion outer membrane</keyword>
<accession>G8YQD5</accession>
<keyword evidence="13" id="KW-1185">Reference proteome</keyword>
<evidence type="ECO:0000256" key="3">
    <source>
        <dbReference type="ARBA" id="ARBA00006105"/>
    </source>
</evidence>
<evidence type="ECO:0000256" key="5">
    <source>
        <dbReference type="ARBA" id="ARBA00022787"/>
    </source>
</evidence>
<evidence type="ECO:0000256" key="6">
    <source>
        <dbReference type="ARBA" id="ARBA00022827"/>
    </source>
</evidence>
<evidence type="ECO:0000256" key="2">
    <source>
        <dbReference type="ARBA" id="ARBA00004294"/>
    </source>
</evidence>
<comment type="subcellular location">
    <subcellularLocation>
        <location evidence="2">Mitochondrion outer membrane</location>
    </subcellularLocation>
</comment>
<feature type="binding site" evidence="10">
    <location>
        <position position="281"/>
    </location>
    <ligand>
        <name>FAD</name>
        <dbReference type="ChEBI" id="CHEBI:57692"/>
    </ligand>
</feature>
<dbReference type="SUPFAM" id="SSF63380">
    <property type="entry name" value="Riboflavin synthase domain-like"/>
    <property type="match status" value="1"/>
</dbReference>
<evidence type="ECO:0000256" key="7">
    <source>
        <dbReference type="ARBA" id="ARBA00023002"/>
    </source>
</evidence>
<protein>
    <submittedName>
        <fullName evidence="12">Piso0_000904 protein</fullName>
    </submittedName>
</protein>
<dbReference type="AlphaFoldDB" id="G8YQD5"/>
<proteinExistence type="inferred from homology"/>
<dbReference type="OrthoDB" id="432685at2759"/>
<comment type="cofactor">
    <cofactor evidence="1 10">
        <name>FAD</name>
        <dbReference type="ChEBI" id="CHEBI:57692"/>
    </cofactor>
</comment>
<dbReference type="InParanoid" id="G8YQD5"/>
<name>G8YQD5_PICSO</name>
<comment type="similarity">
    <text evidence="3">Belongs to the flavoprotein pyridine nucleotide cytochrome reductase family.</text>
</comment>
<dbReference type="PROSITE" id="PS51384">
    <property type="entry name" value="FAD_FR"/>
    <property type="match status" value="1"/>
</dbReference>
<organism evidence="12 13">
    <name type="scientific">Pichia sorbitophila (strain ATCC MYA-4447 / BCRC 22081 / CBS 7064 / NBRC 10061 / NRRL Y-12695)</name>
    <name type="common">Hybrid yeast</name>
    <dbReference type="NCBI Taxonomy" id="559304"/>
    <lineage>
        <taxon>Eukaryota</taxon>
        <taxon>Fungi</taxon>
        <taxon>Dikarya</taxon>
        <taxon>Ascomycota</taxon>
        <taxon>Saccharomycotina</taxon>
        <taxon>Pichiomycetes</taxon>
        <taxon>Debaryomycetaceae</taxon>
        <taxon>Millerozyma</taxon>
    </lineage>
</organism>
<dbReference type="EMBL" id="FO082056">
    <property type="protein sequence ID" value="CCE78870.1"/>
    <property type="molecule type" value="Genomic_DNA"/>
</dbReference>
<dbReference type="STRING" id="559304.G8YQD5"/>
<keyword evidence="6 10" id="KW-0274">FAD</keyword>
<evidence type="ECO:0000256" key="4">
    <source>
        <dbReference type="ARBA" id="ARBA00022630"/>
    </source>
</evidence>
<evidence type="ECO:0000256" key="1">
    <source>
        <dbReference type="ARBA" id="ARBA00001974"/>
    </source>
</evidence>
<evidence type="ECO:0000313" key="13">
    <source>
        <dbReference type="Proteomes" id="UP000005222"/>
    </source>
</evidence>
<dbReference type="PANTHER" id="PTHR19370:SF189">
    <property type="entry name" value="CYTOCHROME C MITOCHONDRIAL IMPORT FACTOR CYC2"/>
    <property type="match status" value="1"/>
</dbReference>
<dbReference type="Gene3D" id="2.40.30.10">
    <property type="entry name" value="Translation factors"/>
    <property type="match status" value="1"/>
</dbReference>
<keyword evidence="9" id="KW-0472">Membrane</keyword>
<evidence type="ECO:0000256" key="10">
    <source>
        <dbReference type="PIRSR" id="PIRSR601834-1"/>
    </source>
</evidence>
<dbReference type="PANTHER" id="PTHR19370">
    <property type="entry name" value="NADH-CYTOCHROME B5 REDUCTASE"/>
    <property type="match status" value="1"/>
</dbReference>
<dbReference type="InterPro" id="IPR017927">
    <property type="entry name" value="FAD-bd_FR_type"/>
</dbReference>
<dbReference type="Pfam" id="PF00970">
    <property type="entry name" value="FAD_binding_6"/>
    <property type="match status" value="1"/>
</dbReference>
<evidence type="ECO:0000259" key="11">
    <source>
        <dbReference type="PROSITE" id="PS51384"/>
    </source>
</evidence>
<dbReference type="CDD" id="cd06183">
    <property type="entry name" value="cyt_b5_reduct_like"/>
    <property type="match status" value="1"/>
</dbReference>
<dbReference type="InterPro" id="IPR017938">
    <property type="entry name" value="Riboflavin_synthase-like_b-brl"/>
</dbReference>
<evidence type="ECO:0000313" key="12">
    <source>
        <dbReference type="EMBL" id="CCE78870.1"/>
    </source>
</evidence>
<dbReference type="InterPro" id="IPR008333">
    <property type="entry name" value="Cbr1-like_FAD-bd_dom"/>
</dbReference>
<reference evidence="12 13" key="1">
    <citation type="journal article" date="2012" name="G3 (Bethesda)">
        <title>Pichia sorbitophila, an interspecies yeast hybrid reveals early steps of genome resolution following polyploidization.</title>
        <authorList>
            <person name="Leh Louis V."/>
            <person name="Despons L."/>
            <person name="Friedrich A."/>
            <person name="Martin T."/>
            <person name="Durrens P."/>
            <person name="Casaregola S."/>
            <person name="Neuveglise C."/>
            <person name="Fairhead C."/>
            <person name="Marck C."/>
            <person name="Cruz J.A."/>
            <person name="Straub M.L."/>
            <person name="Kugler V."/>
            <person name="Sacerdot C."/>
            <person name="Uzunov Z."/>
            <person name="Thierry A."/>
            <person name="Weiss S."/>
            <person name="Bleykasten C."/>
            <person name="De Montigny J."/>
            <person name="Jacques N."/>
            <person name="Jung P."/>
            <person name="Lemaire M."/>
            <person name="Mallet S."/>
            <person name="Morel G."/>
            <person name="Richard G.F."/>
            <person name="Sarkar A."/>
            <person name="Savel G."/>
            <person name="Schacherer J."/>
            <person name="Seret M.L."/>
            <person name="Talla E."/>
            <person name="Samson G."/>
            <person name="Jubin C."/>
            <person name="Poulain J."/>
            <person name="Vacherie B."/>
            <person name="Barbe V."/>
            <person name="Pelletier E."/>
            <person name="Sherman D.J."/>
            <person name="Westhof E."/>
            <person name="Weissenbach J."/>
            <person name="Baret P.V."/>
            <person name="Wincker P."/>
            <person name="Gaillardin C."/>
            <person name="Dujon B."/>
            <person name="Souciet J.L."/>
        </authorList>
    </citation>
    <scope>NUCLEOTIDE SEQUENCE [LARGE SCALE GENOMIC DNA]</scope>
    <source>
        <strain evidence="13">ATCC MYA-4447 / BCRC 22081 / CBS 7064 / NBRC 10061 / NRRL Y-12695</strain>
    </source>
</reference>
<dbReference type="GO" id="GO:0005741">
    <property type="term" value="C:mitochondrial outer membrane"/>
    <property type="evidence" value="ECO:0007669"/>
    <property type="project" value="UniProtKB-SubCell"/>
</dbReference>
<keyword evidence="7" id="KW-0560">Oxidoreductase</keyword>
<dbReference type="Proteomes" id="UP000005222">
    <property type="component" value="Chromosome D"/>
</dbReference>
<evidence type="ECO:0000256" key="8">
    <source>
        <dbReference type="ARBA" id="ARBA00023128"/>
    </source>
</evidence>
<dbReference type="eggNOG" id="KOG0534">
    <property type="taxonomic scope" value="Eukaryota"/>
</dbReference>